<dbReference type="InterPro" id="IPR026961">
    <property type="entry name" value="PGG_dom"/>
</dbReference>
<dbReference type="Proteomes" id="UP000516437">
    <property type="component" value="Chromosome 5"/>
</dbReference>
<dbReference type="Gene3D" id="1.25.40.20">
    <property type="entry name" value="Ankyrin repeat-containing domain"/>
    <property type="match status" value="1"/>
</dbReference>
<evidence type="ECO:0000313" key="4">
    <source>
        <dbReference type="Proteomes" id="UP000516437"/>
    </source>
</evidence>
<keyword evidence="1" id="KW-0472">Membrane</keyword>
<feature type="domain" description="PGG" evidence="2">
    <location>
        <begin position="239"/>
        <end position="325"/>
    </location>
</feature>
<accession>A0A6A1VKE6</accession>
<keyword evidence="1" id="KW-0812">Transmembrane</keyword>
<dbReference type="AlphaFoldDB" id="A0A6A1VKE6"/>
<feature type="transmembrane region" description="Helical" evidence="1">
    <location>
        <begin position="304"/>
        <end position="337"/>
    </location>
</feature>
<reference evidence="3 4" key="1">
    <citation type="journal article" date="2019" name="Plant Biotechnol. J.">
        <title>The red bayberry genome and genetic basis of sex determination.</title>
        <authorList>
            <person name="Jia H.M."/>
            <person name="Jia H.J."/>
            <person name="Cai Q.L."/>
            <person name="Wang Y."/>
            <person name="Zhao H.B."/>
            <person name="Yang W.F."/>
            <person name="Wang G.Y."/>
            <person name="Li Y.H."/>
            <person name="Zhan D.L."/>
            <person name="Shen Y.T."/>
            <person name="Niu Q.F."/>
            <person name="Chang L."/>
            <person name="Qiu J."/>
            <person name="Zhao L."/>
            <person name="Xie H.B."/>
            <person name="Fu W.Y."/>
            <person name="Jin J."/>
            <person name="Li X.W."/>
            <person name="Jiao Y."/>
            <person name="Zhou C.C."/>
            <person name="Tu T."/>
            <person name="Chai C.Y."/>
            <person name="Gao J.L."/>
            <person name="Fan L.J."/>
            <person name="van de Weg E."/>
            <person name="Wang J.Y."/>
            <person name="Gao Z.S."/>
        </authorList>
    </citation>
    <scope>NUCLEOTIDE SEQUENCE [LARGE SCALE GENOMIC DNA]</scope>
    <source>
        <tissue evidence="3">Leaves</tissue>
    </source>
</reference>
<dbReference type="PANTHER" id="PTHR24177">
    <property type="entry name" value="CASKIN"/>
    <property type="match status" value="1"/>
</dbReference>
<comment type="caution">
    <text evidence="3">The sequence shown here is derived from an EMBL/GenBank/DDBJ whole genome shotgun (WGS) entry which is preliminary data.</text>
</comment>
<evidence type="ECO:0000256" key="1">
    <source>
        <dbReference type="SAM" id="Phobius"/>
    </source>
</evidence>
<dbReference type="PANTHER" id="PTHR24177:SF329">
    <property type="entry name" value="ANKYRIN REPEAT PROTEIN"/>
    <property type="match status" value="1"/>
</dbReference>
<feature type="transmembrane region" description="Helical" evidence="1">
    <location>
        <begin position="259"/>
        <end position="284"/>
    </location>
</feature>
<gene>
    <name evidence="3" type="ORF">CJ030_MR5G020696</name>
</gene>
<dbReference type="Pfam" id="PF13962">
    <property type="entry name" value="PGG"/>
    <property type="match status" value="1"/>
</dbReference>
<evidence type="ECO:0000259" key="2">
    <source>
        <dbReference type="Pfam" id="PF13962"/>
    </source>
</evidence>
<sequence length="451" mass="51556">MTGGRNKIEDDADKVYKAVRSGHWNVAEEFLKTRPYEVITPKDQTALQVAVAVAVAAGHMHRVEKLMELMKPEELEIRDNDVESADTRSQTCLNISTIGERQSDKVKTEASVPGVWRHLVSQVYNFLGIENIYKAKLIHTQSQELLSRNCEEISKSNPREREDGRFYSAINLAVKNGIFEFVSKILSNDPELLWNKDRKSRNIFSLAVLHRQAKIFSLIFGTDLKNALTSCRDDDDNVFTVPGSNNQATGYPLFLSRKIFILFVISDALSLFSASTSVLMFLGILTSRYTKDDFLESLPRKMIIGLSTLFFSIAAMMITFCAALLIILHGAYSFLILVFGKGRIILRQVHEFHPQSRRNVKYRRVGPSTNLGEKLCAHNRLDRANEARKRGVLVEPKAYMVDPRYLKKKVRVVKSEEAGDLPEKMAKKRRRLKQFRLSFVKKTKRMMRQAF</sequence>
<keyword evidence="4" id="KW-1185">Reference proteome</keyword>
<evidence type="ECO:0000313" key="3">
    <source>
        <dbReference type="EMBL" id="KAB1212397.1"/>
    </source>
</evidence>
<organism evidence="3 4">
    <name type="scientific">Morella rubra</name>
    <name type="common">Chinese bayberry</name>
    <dbReference type="NCBI Taxonomy" id="262757"/>
    <lineage>
        <taxon>Eukaryota</taxon>
        <taxon>Viridiplantae</taxon>
        <taxon>Streptophyta</taxon>
        <taxon>Embryophyta</taxon>
        <taxon>Tracheophyta</taxon>
        <taxon>Spermatophyta</taxon>
        <taxon>Magnoliopsida</taxon>
        <taxon>eudicotyledons</taxon>
        <taxon>Gunneridae</taxon>
        <taxon>Pentapetalae</taxon>
        <taxon>rosids</taxon>
        <taxon>fabids</taxon>
        <taxon>Fagales</taxon>
        <taxon>Myricaceae</taxon>
        <taxon>Morella</taxon>
    </lineage>
</organism>
<keyword evidence="1" id="KW-1133">Transmembrane helix</keyword>
<dbReference type="EMBL" id="RXIC02000023">
    <property type="protein sequence ID" value="KAB1212397.1"/>
    <property type="molecule type" value="Genomic_DNA"/>
</dbReference>
<dbReference type="InterPro" id="IPR036770">
    <property type="entry name" value="Ankyrin_rpt-contain_sf"/>
</dbReference>
<name>A0A6A1VKE6_9ROSI</name>
<proteinExistence type="predicted"/>
<protein>
    <submittedName>
        <fullName evidence="3">Pentatricopeptide repeat-containing protein PNM1, mitochondrial</fullName>
    </submittedName>
</protein>
<dbReference type="OrthoDB" id="1652385at2759"/>
<dbReference type="GO" id="GO:0016020">
    <property type="term" value="C:membrane"/>
    <property type="evidence" value="ECO:0007669"/>
    <property type="project" value="TreeGrafter"/>
</dbReference>